<name>A0A494ZZP4_9BACI</name>
<dbReference type="InterPro" id="IPR050465">
    <property type="entry name" value="UPF0194_transport"/>
</dbReference>
<dbReference type="EMBL" id="RBZP01000011">
    <property type="protein sequence ID" value="RKQ32280.1"/>
    <property type="molecule type" value="Genomic_DNA"/>
</dbReference>
<comment type="subcellular location">
    <subcellularLocation>
        <location evidence="1">Cell envelope</location>
    </subcellularLocation>
</comment>
<dbReference type="Gene3D" id="2.40.420.20">
    <property type="match status" value="1"/>
</dbReference>
<sequence length="409" mass="46355">MKRRILLIGVILFIGLNLMLIYIDDNGKVNRVSYINEWVSSFEADMVEQMDAIGVLSAQTEEHVYFDKSLGSFEEFLVNEGDDVAIGDPLYAYRVHDYYETETKLISEMEKVKEEISSIELAINDMQMYQIPTIPADPTSNFNITEDHFELQVELPDSTKEAEVLRQQYLVDLEKELAQKNAEVLYIESQLETLRANSDMITVGSPYEGKIQDLSVSLEDPVLTIQSEELNVTGELTEDQHKKVKTGFKANVTLNEEEMHGTVSDISHSPKAIDVNKESIYSFQVSLNDEVDQTNIYPGYHTDVSIILEESIGTTVLKDSAVFMDSIWKMSEDGKLTKQIVETGLSMDNLIEITNGIEMGEMVAQNPDKQFRNGAKFITPLKIKQLTWDSLGLDKSNWKKYLVTGLISR</sequence>
<evidence type="ECO:0000256" key="1">
    <source>
        <dbReference type="ARBA" id="ARBA00004196"/>
    </source>
</evidence>
<dbReference type="OrthoDB" id="2446145at2"/>
<evidence type="ECO:0000313" key="4">
    <source>
        <dbReference type="EMBL" id="RKQ32280.1"/>
    </source>
</evidence>
<dbReference type="PANTHER" id="PTHR32347">
    <property type="entry name" value="EFFLUX SYSTEM COMPONENT YKNX-RELATED"/>
    <property type="match status" value="1"/>
</dbReference>
<dbReference type="RefSeq" id="WP_121204825.1">
    <property type="nucleotide sequence ID" value="NZ_RBZP01000011.1"/>
</dbReference>
<organism evidence="4 5">
    <name type="scientific">Oceanobacillus halophilus</name>
    <dbReference type="NCBI Taxonomy" id="930130"/>
    <lineage>
        <taxon>Bacteria</taxon>
        <taxon>Bacillati</taxon>
        <taxon>Bacillota</taxon>
        <taxon>Bacilli</taxon>
        <taxon>Bacillales</taxon>
        <taxon>Bacillaceae</taxon>
        <taxon>Oceanobacillus</taxon>
    </lineage>
</organism>
<dbReference type="AlphaFoldDB" id="A0A494ZZP4"/>
<proteinExistence type="predicted"/>
<evidence type="ECO:0000256" key="2">
    <source>
        <dbReference type="ARBA" id="ARBA00023054"/>
    </source>
</evidence>
<protein>
    <submittedName>
        <fullName evidence="4">Efflux RND transporter periplasmic adaptor subunit</fullName>
    </submittedName>
</protein>
<dbReference type="Proteomes" id="UP000269301">
    <property type="component" value="Unassembled WGS sequence"/>
</dbReference>
<evidence type="ECO:0000313" key="5">
    <source>
        <dbReference type="Proteomes" id="UP000269301"/>
    </source>
</evidence>
<dbReference type="GO" id="GO:0030313">
    <property type="term" value="C:cell envelope"/>
    <property type="evidence" value="ECO:0007669"/>
    <property type="project" value="UniProtKB-SubCell"/>
</dbReference>
<keyword evidence="3" id="KW-0812">Transmembrane</keyword>
<keyword evidence="3" id="KW-1133">Transmembrane helix</keyword>
<dbReference type="PANTHER" id="PTHR32347:SF14">
    <property type="entry name" value="EFFLUX SYSTEM COMPONENT YKNX-RELATED"/>
    <property type="match status" value="1"/>
</dbReference>
<gene>
    <name evidence="4" type="ORF">D8M06_12920</name>
</gene>
<reference evidence="4 5" key="1">
    <citation type="journal article" date="2016" name="Int. J. Syst. Evol. Microbiol.">
        <title>Oceanobacillus halophilus sp. nov., a novel moderately halophilic bacterium from a hypersaline lake.</title>
        <authorList>
            <person name="Amoozegar M.A."/>
            <person name="Bagheri M."/>
            <person name="Makhdoumi A."/>
            <person name="Nikou M.M."/>
            <person name="Fazeli S.A.S."/>
            <person name="Schumann P."/>
            <person name="Sproer C."/>
            <person name="Sanchez-Porro C."/>
            <person name="Ventosa A."/>
        </authorList>
    </citation>
    <scope>NUCLEOTIDE SEQUENCE [LARGE SCALE GENOMIC DNA]</scope>
    <source>
        <strain evidence="4 5">DSM 23996</strain>
    </source>
</reference>
<feature type="transmembrane region" description="Helical" evidence="3">
    <location>
        <begin position="5"/>
        <end position="23"/>
    </location>
</feature>
<evidence type="ECO:0000256" key="3">
    <source>
        <dbReference type="SAM" id="Phobius"/>
    </source>
</evidence>
<keyword evidence="5" id="KW-1185">Reference proteome</keyword>
<keyword evidence="3" id="KW-0472">Membrane</keyword>
<comment type="caution">
    <text evidence="4">The sequence shown here is derived from an EMBL/GenBank/DDBJ whole genome shotgun (WGS) entry which is preliminary data.</text>
</comment>
<accession>A0A494ZZP4</accession>
<keyword evidence="2" id="KW-0175">Coiled coil</keyword>